<evidence type="ECO:0000313" key="5">
    <source>
        <dbReference type="Proteomes" id="UP001432209"/>
    </source>
</evidence>
<keyword evidence="1" id="KW-0304">Gas vesicle</keyword>
<keyword evidence="5" id="KW-1185">Reference proteome</keyword>
<sequence length="252" mass="26949">MTASGIYVYGIVGRSHPLSAGAAGVGEPPAPVRLLPADDLAVVVSAAYPGLRARRRDLMAHQGLLMTLAEAGPVLPMRFGMVAPDEATVLAGVAARHSEHAAVLERLDSRVEMNIKITPVQDNLAALIREDPVVRRIREETRRHPSYEANVRLGEAVAAGLRRRAAAVAARLPAEFAGIAGIGGIADDMRPGPDVEGCVLNVSFLVPRREEGRFRGVAERFAADHRDRLELRVTGPLPCYSFVAPEPVPARA</sequence>
<proteinExistence type="inferred from homology"/>
<comment type="subcellular location">
    <subcellularLocation>
        <location evidence="2">Gas vesicle</location>
    </subcellularLocation>
</comment>
<evidence type="ECO:0000256" key="3">
    <source>
        <dbReference type="ARBA" id="ARBA00035643"/>
    </source>
</evidence>
<dbReference type="PANTHER" id="PTHR36852">
    <property type="entry name" value="PROTEIN GVPL 2"/>
    <property type="match status" value="1"/>
</dbReference>
<dbReference type="RefSeq" id="WP_329077135.1">
    <property type="nucleotide sequence ID" value="NZ_CP109495.1"/>
</dbReference>
<dbReference type="InterPro" id="IPR009430">
    <property type="entry name" value="GvpL/GvpF"/>
</dbReference>
<dbReference type="PANTHER" id="PTHR36852:SF1">
    <property type="entry name" value="PROTEIN GVPL 2"/>
    <property type="match status" value="1"/>
</dbReference>
<evidence type="ECO:0000256" key="2">
    <source>
        <dbReference type="ARBA" id="ARBA00035108"/>
    </source>
</evidence>
<protein>
    <submittedName>
        <fullName evidence="4">GvpL/GvpF family gas vesicle protein</fullName>
    </submittedName>
</protein>
<reference evidence="4" key="1">
    <citation type="submission" date="2022-10" db="EMBL/GenBank/DDBJ databases">
        <title>The complete genomes of actinobacterial strains from the NBC collection.</title>
        <authorList>
            <person name="Joergensen T.S."/>
            <person name="Alvarez Arevalo M."/>
            <person name="Sterndorff E.B."/>
            <person name="Faurdal D."/>
            <person name="Vuksanovic O."/>
            <person name="Mourched A.-S."/>
            <person name="Charusanti P."/>
            <person name="Shaw S."/>
            <person name="Blin K."/>
            <person name="Weber T."/>
        </authorList>
    </citation>
    <scope>NUCLEOTIDE SEQUENCE</scope>
    <source>
        <strain evidence="4">NBC_01432</strain>
    </source>
</reference>
<dbReference type="Pfam" id="PF06386">
    <property type="entry name" value="GvpL_GvpF"/>
    <property type="match status" value="1"/>
</dbReference>
<name>A0ABZ2A7Z6_STRNV</name>
<evidence type="ECO:0000313" key="4">
    <source>
        <dbReference type="EMBL" id="WUX53528.1"/>
    </source>
</evidence>
<organism evidence="4 5">
    <name type="scientific">Streptomyces niveus</name>
    <name type="common">Streptomyces spheroides</name>
    <dbReference type="NCBI Taxonomy" id="193462"/>
    <lineage>
        <taxon>Bacteria</taxon>
        <taxon>Bacillati</taxon>
        <taxon>Actinomycetota</taxon>
        <taxon>Actinomycetes</taxon>
        <taxon>Kitasatosporales</taxon>
        <taxon>Streptomycetaceae</taxon>
        <taxon>Streptomyces</taxon>
    </lineage>
</organism>
<dbReference type="Proteomes" id="UP001432209">
    <property type="component" value="Chromosome"/>
</dbReference>
<accession>A0ABZ2A7Z6</accession>
<comment type="similarity">
    <text evidence="3">Belongs to the gas vesicle GvpF/GvpL family.</text>
</comment>
<dbReference type="EMBL" id="CP109495">
    <property type="protein sequence ID" value="WUX53528.1"/>
    <property type="molecule type" value="Genomic_DNA"/>
</dbReference>
<evidence type="ECO:0000256" key="1">
    <source>
        <dbReference type="ARBA" id="ARBA00022987"/>
    </source>
</evidence>
<gene>
    <name evidence="4" type="ORF">OG442_19320</name>
</gene>